<evidence type="ECO:0000313" key="2">
    <source>
        <dbReference type="EMBL" id="KAA8717246.1"/>
    </source>
</evidence>
<proteinExistence type="predicted"/>
<dbReference type="AlphaFoldDB" id="A0A5M9RB29"/>
<sequence>MAGLNTTQWLTETDPAPIYLMVNTQAKPNPVEILYANDWIEDAFRIYDSTPLAHITEQSPWLILLKQSSYPALGRLMDSGVFSDPSWGWAYRSSQSLQENLDHWRRRQLVTLKGNTVILRLADSRVAGILFPAMNKEDWRILMTPVARVLVTTPELKAFHSLATHCDLPAPEIQHLPFEVKPHLIRAWQQSTQALIFYADNIACELWENQPEEALILDTPEGELMHRLDIWFRQQLSLMTDINFLTYEDFLRHAKHKGWMPSTDGGMM</sequence>
<gene>
    <name evidence="2" type="ORF">F4V73_05130</name>
</gene>
<protein>
    <submittedName>
        <fullName evidence="2">DUF4123 domain-containing protein</fullName>
    </submittedName>
</protein>
<organism evidence="2 3">
    <name type="scientific">Morganella psychrotolerans</name>
    <dbReference type="NCBI Taxonomy" id="368603"/>
    <lineage>
        <taxon>Bacteria</taxon>
        <taxon>Pseudomonadati</taxon>
        <taxon>Pseudomonadota</taxon>
        <taxon>Gammaproteobacteria</taxon>
        <taxon>Enterobacterales</taxon>
        <taxon>Morganellaceae</taxon>
        <taxon>Morganella</taxon>
    </lineage>
</organism>
<dbReference type="OrthoDB" id="6466582at2"/>
<reference evidence="2 3" key="1">
    <citation type="submission" date="2019-09" db="EMBL/GenBank/DDBJ databases">
        <title>Draft genome sequence of various Type strains from the CCUG.</title>
        <authorList>
            <person name="Pineiro-Iglesias B."/>
            <person name="Tunovic T."/>
            <person name="Unosson C."/>
            <person name="Inganas E."/>
            <person name="Ohlen M."/>
            <person name="Cardew S."/>
            <person name="Jensie-Markopoulos S."/>
            <person name="Salva-Serra F."/>
            <person name="Jaen-Luchoro D."/>
            <person name="Karlsson R."/>
            <person name="Svensson-Stadler L."/>
            <person name="Chun J."/>
            <person name="Moore E."/>
        </authorList>
    </citation>
    <scope>NUCLEOTIDE SEQUENCE [LARGE SCALE GENOMIC DNA]</scope>
    <source>
        <strain evidence="2 3">CCUG 53682T</strain>
    </source>
</reference>
<evidence type="ECO:0000259" key="1">
    <source>
        <dbReference type="Pfam" id="PF13503"/>
    </source>
</evidence>
<dbReference type="Proteomes" id="UP000322181">
    <property type="component" value="Unassembled WGS sequence"/>
</dbReference>
<evidence type="ECO:0000313" key="3">
    <source>
        <dbReference type="Proteomes" id="UP000322181"/>
    </source>
</evidence>
<name>A0A5M9RB29_9GAMM</name>
<feature type="domain" description="DUF4123" evidence="1">
    <location>
        <begin position="18"/>
        <end position="139"/>
    </location>
</feature>
<accession>A0A5M9RB29</accession>
<dbReference type="Pfam" id="PF13503">
    <property type="entry name" value="DUF4123"/>
    <property type="match status" value="1"/>
</dbReference>
<dbReference type="InterPro" id="IPR025391">
    <property type="entry name" value="DUF4123"/>
</dbReference>
<dbReference type="EMBL" id="VXKB01000001">
    <property type="protein sequence ID" value="KAA8717246.1"/>
    <property type="molecule type" value="Genomic_DNA"/>
</dbReference>
<comment type="caution">
    <text evidence="2">The sequence shown here is derived from an EMBL/GenBank/DDBJ whole genome shotgun (WGS) entry which is preliminary data.</text>
</comment>
<dbReference type="RefSeq" id="WP_067362327.1">
    <property type="nucleotide sequence ID" value="NZ_BAAAFS010000001.1"/>
</dbReference>